<dbReference type="CDD" id="cd14733">
    <property type="entry name" value="BACK"/>
    <property type="match status" value="1"/>
</dbReference>
<feature type="region of interest" description="Disordered" evidence="4">
    <location>
        <begin position="628"/>
        <end position="656"/>
    </location>
</feature>
<evidence type="ECO:0000259" key="5">
    <source>
        <dbReference type="PROSITE" id="PS50097"/>
    </source>
</evidence>
<feature type="compositionally biased region" description="Low complexity" evidence="4">
    <location>
        <begin position="743"/>
        <end position="755"/>
    </location>
</feature>
<accession>A0A8J4GPP8</accession>
<keyword evidence="2" id="KW-0880">Kelch repeat</keyword>
<evidence type="ECO:0000313" key="6">
    <source>
        <dbReference type="EMBL" id="GIL87606.1"/>
    </source>
</evidence>
<feature type="domain" description="BTB" evidence="5">
    <location>
        <begin position="161"/>
        <end position="221"/>
    </location>
</feature>
<dbReference type="Proteomes" id="UP000722791">
    <property type="component" value="Unassembled WGS sequence"/>
</dbReference>
<comment type="pathway">
    <text evidence="1">Protein modification; protein ubiquitination.</text>
</comment>
<comment type="caution">
    <text evidence="7">The sequence shown here is derived from an EMBL/GenBank/DDBJ whole genome shotgun (WGS) entry which is preliminary data.</text>
</comment>
<dbReference type="InterPro" id="IPR011333">
    <property type="entry name" value="SKP1/BTB/POZ_sf"/>
</dbReference>
<dbReference type="Proteomes" id="UP000747110">
    <property type="component" value="Unassembled WGS sequence"/>
</dbReference>
<dbReference type="Gene3D" id="1.25.40.420">
    <property type="match status" value="1"/>
</dbReference>
<sequence length="1119" mass="114887">MDRPPAPSHMGVRMSTSTSFGRAGAPASFDLSVVGHGAPSATMQMTHAKEYGALFSDGFLKHLKNGDLADVVVEVVTEGTATYPSTVPPPPPPPPPPPINPGIRQASAATVGAASDSASSASPPPLSSATCSPRLNHSSFSPFTSNSNSNSSHANLISLGEYRLHSLLLARASAFFSVALTQADFADSAARRIRLTLDPAAAPAWPTLVDFFYTDRVRLDGVNVLPLLALARQLLVSELDAYCTDYVSGHLHAGNCLAHLRASVRFTFHDLHAECTALAAQNFPVLCGSDLSGLPPASLLEILTHPALLIHCELQVVEAITRYLATTAVDTEAQRALCSQIRFPYLDNATITRLAVQPTVVLAAAAGGRQLSLDGAIEANGAPPSAAAAVVLDGSGGADVPSKRAMLSDVNVATGIADGPAEDVGNAPVSSPSFSVVATEPATLTHGSPLASPTVLAAIGDGAAGTSSTFGIERESDDLTAAAAAAAAVAAGSSDKGDESNAAVAVAVAATSALTAEGEGGLFSASSSSGCSSSSSSSGGAAGTSCSYTSREQIHLHRRHELRQQGDDADTGLTAAEVSGGHYELSYCAVHQHHPLIPREMALEGALARLAAMEFCAYLPAPQVQTEEQLQHPYHHSSTTAAAAAAGSAGGAASLQPPHAAYLHPYQQQQLQHNIGGGRRQLAVFRTHGALTPAAPQHHVGDGGGVGPLVRGLANSQYYNHPAAAAAAAAAASGPHHQHHHQQQQQRPQRSVHQSLRASLVQTGGGGHVYGGGGAAAATAAAAFSRNESEQQGGMVGLDLAAAFATLCLPPPRPSYCCNIVHGLPGGCAWVDVALEALWEHLVPYITIKVSGCGEGNPRHVISSDPECFFETQDTPDPLPWVEVQLPHNVHVLQLHRYTFLHGHRRAGYFRARNFKTQIAVRPASEIRDPGAPAAVVEGGVTTGGGATVAAASMAGGQRQGGGVQRGSTGGSPATSAPATLPAACRYVELTTRMTEQFDVNVLAGADTLGPWRVLRIQATGPQEDGVHRLCIRGLRLYGIARVDLMQQAGGFVVQPHWILNARVDPVGGSGGTAVVGSGNGAGAAVYGYGGGAAAASVGGGASNLSGGFRQWAVWNQQV</sequence>
<dbReference type="Gene3D" id="3.30.710.10">
    <property type="entry name" value="Potassium Channel Kv1.1, Chain A"/>
    <property type="match status" value="1"/>
</dbReference>
<dbReference type="Pfam" id="PF00651">
    <property type="entry name" value="BTB"/>
    <property type="match status" value="1"/>
</dbReference>
<evidence type="ECO:0000313" key="7">
    <source>
        <dbReference type="EMBL" id="GIM11163.1"/>
    </source>
</evidence>
<gene>
    <name evidence="6" type="ORF">Vretifemale_15662</name>
    <name evidence="7" type="ORF">Vretimale_14707</name>
</gene>
<dbReference type="AlphaFoldDB" id="A0A8J4GPP8"/>
<dbReference type="EMBL" id="BNCQ01000037">
    <property type="protein sequence ID" value="GIM11163.1"/>
    <property type="molecule type" value="Genomic_DNA"/>
</dbReference>
<feature type="region of interest" description="Disordered" evidence="4">
    <location>
        <begin position="726"/>
        <end position="755"/>
    </location>
</feature>
<dbReference type="InterPro" id="IPR011705">
    <property type="entry name" value="BACK"/>
</dbReference>
<feature type="compositionally biased region" description="Gly residues" evidence="4">
    <location>
        <begin position="958"/>
        <end position="970"/>
    </location>
</feature>
<feature type="region of interest" description="Disordered" evidence="4">
    <location>
        <begin position="957"/>
        <end position="977"/>
    </location>
</feature>
<dbReference type="PANTHER" id="PTHR24412:SF489">
    <property type="entry name" value="RING FINGER DOMAIN AND KELCH REPEAT-CONTAINING PROTEIN DDB_G0271372"/>
    <property type="match status" value="1"/>
</dbReference>
<evidence type="ECO:0000256" key="2">
    <source>
        <dbReference type="ARBA" id="ARBA00022441"/>
    </source>
</evidence>
<organism evidence="7 8">
    <name type="scientific">Volvox reticuliferus</name>
    <dbReference type="NCBI Taxonomy" id="1737510"/>
    <lineage>
        <taxon>Eukaryota</taxon>
        <taxon>Viridiplantae</taxon>
        <taxon>Chlorophyta</taxon>
        <taxon>core chlorophytes</taxon>
        <taxon>Chlorophyceae</taxon>
        <taxon>CS clade</taxon>
        <taxon>Chlamydomonadales</taxon>
        <taxon>Volvocaceae</taxon>
        <taxon>Volvox</taxon>
    </lineage>
</organism>
<evidence type="ECO:0000256" key="3">
    <source>
        <dbReference type="ARBA" id="ARBA00022737"/>
    </source>
</evidence>
<feature type="region of interest" description="Disordered" evidence="4">
    <location>
        <begin position="81"/>
        <end position="131"/>
    </location>
</feature>
<dbReference type="Pfam" id="PF07707">
    <property type="entry name" value="BACK"/>
    <property type="match status" value="1"/>
</dbReference>
<dbReference type="OrthoDB" id="545540at2759"/>
<evidence type="ECO:0000256" key="1">
    <source>
        <dbReference type="ARBA" id="ARBA00004906"/>
    </source>
</evidence>
<dbReference type="PROSITE" id="PS50097">
    <property type="entry name" value="BTB"/>
    <property type="match status" value="1"/>
</dbReference>
<evidence type="ECO:0000313" key="8">
    <source>
        <dbReference type="Proteomes" id="UP000722791"/>
    </source>
</evidence>
<evidence type="ECO:0000313" key="9">
    <source>
        <dbReference type="Proteomes" id="UP000747110"/>
    </source>
</evidence>
<keyword evidence="9" id="KW-1185">Reference proteome</keyword>
<dbReference type="PANTHER" id="PTHR24412">
    <property type="entry name" value="KELCH PROTEIN"/>
    <property type="match status" value="1"/>
</dbReference>
<keyword evidence="3" id="KW-0677">Repeat</keyword>
<dbReference type="EMBL" id="BNCP01000040">
    <property type="protein sequence ID" value="GIL87606.1"/>
    <property type="molecule type" value="Genomic_DNA"/>
</dbReference>
<feature type="region of interest" description="Disordered" evidence="4">
    <location>
        <begin position="525"/>
        <end position="544"/>
    </location>
</feature>
<dbReference type="InterPro" id="IPR000210">
    <property type="entry name" value="BTB/POZ_dom"/>
</dbReference>
<feature type="compositionally biased region" description="Low complexity" evidence="4">
    <location>
        <begin position="726"/>
        <end position="735"/>
    </location>
</feature>
<feature type="compositionally biased region" description="Low complexity" evidence="4">
    <location>
        <begin position="637"/>
        <end position="656"/>
    </location>
</feature>
<protein>
    <recommendedName>
        <fullName evidence="5">BTB domain-containing protein</fullName>
    </recommendedName>
</protein>
<name>A0A8J4GPP8_9CHLO</name>
<evidence type="ECO:0000256" key="4">
    <source>
        <dbReference type="SAM" id="MobiDB-lite"/>
    </source>
</evidence>
<reference evidence="7" key="1">
    <citation type="journal article" date="2021" name="Proc. Natl. Acad. Sci. U.S.A.">
        <title>Three genomes in the algal genus Volvox reveal the fate of a haploid sex-determining region after a transition to homothallism.</title>
        <authorList>
            <person name="Yamamoto K."/>
            <person name="Hamaji T."/>
            <person name="Kawai-Toyooka H."/>
            <person name="Matsuzaki R."/>
            <person name="Takahashi F."/>
            <person name="Nishimura Y."/>
            <person name="Kawachi M."/>
            <person name="Noguchi H."/>
            <person name="Minakuchi Y."/>
            <person name="Umen J.G."/>
            <person name="Toyoda A."/>
            <person name="Nozaki H."/>
        </authorList>
    </citation>
    <scope>NUCLEOTIDE SEQUENCE</scope>
    <source>
        <strain evidence="7">NIES-3785</strain>
        <strain evidence="6">NIES-3786</strain>
    </source>
</reference>
<dbReference type="SUPFAM" id="SSF54695">
    <property type="entry name" value="POZ domain"/>
    <property type="match status" value="1"/>
</dbReference>
<proteinExistence type="predicted"/>
<feature type="compositionally biased region" description="Pro residues" evidence="4">
    <location>
        <begin position="86"/>
        <end position="100"/>
    </location>
</feature>
<feature type="compositionally biased region" description="Low complexity" evidence="4">
    <location>
        <begin position="106"/>
        <end position="121"/>
    </location>
</feature>
<dbReference type="SMART" id="SM00225">
    <property type="entry name" value="BTB"/>
    <property type="match status" value="1"/>
</dbReference>
<dbReference type="SMART" id="SM00875">
    <property type="entry name" value="BACK"/>
    <property type="match status" value="1"/>
</dbReference>